<evidence type="ECO:0000313" key="1">
    <source>
        <dbReference type="EMBL" id="QQM31702.1"/>
    </source>
</evidence>
<dbReference type="EMBL" id="CP066786">
    <property type="protein sequence ID" value="QQM31702.1"/>
    <property type="molecule type" value="Genomic_DNA"/>
</dbReference>
<dbReference type="KEGG" id="mlut:JET14_05910"/>
<dbReference type="AlphaFoldDB" id="A0A7T7HM67"/>
<dbReference type="RefSeq" id="WP_200337222.1">
    <property type="nucleotide sequence ID" value="NZ_CP066786.1"/>
</dbReference>
<name>A0A7T7HM67_9HYPH</name>
<accession>A0A7T7HM67</accession>
<evidence type="ECO:0000313" key="2">
    <source>
        <dbReference type="Proteomes" id="UP000596083"/>
    </source>
</evidence>
<proteinExistence type="predicted"/>
<reference evidence="1 2" key="1">
    <citation type="submission" date="2020-12" db="EMBL/GenBank/DDBJ databases">
        <authorList>
            <person name="Zheng R.K."/>
            <person name="Sun C.M."/>
        </authorList>
    </citation>
    <scope>NUCLEOTIDE SEQUENCE [LARGE SCALE GENOMIC DNA]</scope>
    <source>
        <strain evidence="1 2">ZRK001</strain>
    </source>
</reference>
<organism evidence="1 2">
    <name type="scientific">Martelella lutilitoris</name>
    <dbReference type="NCBI Taxonomy" id="2583532"/>
    <lineage>
        <taxon>Bacteria</taxon>
        <taxon>Pseudomonadati</taxon>
        <taxon>Pseudomonadota</taxon>
        <taxon>Alphaproteobacteria</taxon>
        <taxon>Hyphomicrobiales</taxon>
        <taxon>Aurantimonadaceae</taxon>
        <taxon>Martelella</taxon>
    </lineage>
</organism>
<dbReference type="Proteomes" id="UP000596083">
    <property type="component" value="Chromosome"/>
</dbReference>
<protein>
    <submittedName>
        <fullName evidence="1">Uncharacterized protein</fullName>
    </submittedName>
</protein>
<sequence length="77" mass="8303">MMEEIPLEQLWHSINAMGGTVRHDDIVGNARMALLYDILRTLEAAGINDGKVDARAGGIRIICLKGTSIAVPEEEAA</sequence>
<gene>
    <name evidence="1" type="ORF">JET14_05910</name>
</gene>